<evidence type="ECO:0000313" key="2">
    <source>
        <dbReference type="EMBL" id="MET1490810.1"/>
    </source>
</evidence>
<evidence type="ECO:0000256" key="1">
    <source>
        <dbReference type="SAM" id="SignalP"/>
    </source>
</evidence>
<comment type="caution">
    <text evidence="2">The sequence shown here is derived from an EMBL/GenBank/DDBJ whole genome shotgun (WGS) entry which is preliminary data.</text>
</comment>
<accession>A0ABV2CSC6</accession>
<keyword evidence="1" id="KW-0732">Signal</keyword>
<gene>
    <name evidence="2" type="ORF">ABVT11_13315</name>
</gene>
<dbReference type="PIRSF" id="PIRSF020555">
    <property type="entry name" value="UCP020555"/>
    <property type="match status" value="1"/>
</dbReference>
<proteinExistence type="predicted"/>
<dbReference type="PROSITE" id="PS51257">
    <property type="entry name" value="PROKAR_LIPOPROTEIN"/>
    <property type="match status" value="1"/>
</dbReference>
<dbReference type="RefSeq" id="WP_345925831.1">
    <property type="nucleotide sequence ID" value="NZ_JBDIVF010000002.1"/>
</dbReference>
<sequence>MTSIQSRSLALLACVAGLALAGCASKPAGLYYWGDYQKQVYAELRSESGGGPEQIIALEKTVQQARSQSKPLPPGFHANLGLLYLGQGKIDQVVQEFETEKALFPEGASFMDFLLRKIKGEQKS</sequence>
<dbReference type="EMBL" id="JBEWLZ010000007">
    <property type="protein sequence ID" value="MET1490810.1"/>
    <property type="molecule type" value="Genomic_DNA"/>
</dbReference>
<feature type="chain" id="PRO_5045453794" evidence="1">
    <location>
        <begin position="22"/>
        <end position="124"/>
    </location>
</feature>
<dbReference type="Proteomes" id="UP001548590">
    <property type="component" value="Unassembled WGS sequence"/>
</dbReference>
<dbReference type="InterPro" id="IPR014508">
    <property type="entry name" value="UCP020555_TPR-like"/>
</dbReference>
<dbReference type="Pfam" id="PF16068">
    <property type="entry name" value="DUF4810"/>
    <property type="match status" value="1"/>
</dbReference>
<feature type="signal peptide" evidence="1">
    <location>
        <begin position="1"/>
        <end position="21"/>
    </location>
</feature>
<keyword evidence="3" id="KW-1185">Reference proteome</keyword>
<reference evidence="2 3" key="1">
    <citation type="submission" date="2024-07" db="EMBL/GenBank/DDBJ databases">
        <title>Uliginosibacterium paludis KCTC:42655.</title>
        <authorList>
            <person name="Kim M.K."/>
        </authorList>
    </citation>
    <scope>NUCLEOTIDE SEQUENCE [LARGE SCALE GENOMIC DNA]</scope>
    <source>
        <strain evidence="2 3">KCTC 42655</strain>
    </source>
</reference>
<organism evidence="2 3">
    <name type="scientific">Uliginosibacterium paludis</name>
    <dbReference type="NCBI Taxonomy" id="1615952"/>
    <lineage>
        <taxon>Bacteria</taxon>
        <taxon>Pseudomonadati</taxon>
        <taxon>Pseudomonadota</taxon>
        <taxon>Betaproteobacteria</taxon>
        <taxon>Rhodocyclales</taxon>
        <taxon>Zoogloeaceae</taxon>
        <taxon>Uliginosibacterium</taxon>
    </lineage>
</organism>
<evidence type="ECO:0000313" key="3">
    <source>
        <dbReference type="Proteomes" id="UP001548590"/>
    </source>
</evidence>
<protein>
    <submittedName>
        <fullName evidence="2">DUF4810 domain-containing protein</fullName>
    </submittedName>
</protein>
<name>A0ABV2CSC6_9RHOO</name>